<gene>
    <name evidence="1" type="ORF">Dace_1948</name>
</gene>
<dbReference type="Gene3D" id="6.10.280.50">
    <property type="match status" value="1"/>
</dbReference>
<protein>
    <recommendedName>
        <fullName evidence="3">DUF465 domain-containing protein</fullName>
    </recommendedName>
</protein>
<organism evidence="1 2">
    <name type="scientific">Desulfuromonas acetoxidans (strain DSM 684 / 11070)</name>
    <dbReference type="NCBI Taxonomy" id="281689"/>
    <lineage>
        <taxon>Bacteria</taxon>
        <taxon>Pseudomonadati</taxon>
        <taxon>Thermodesulfobacteriota</taxon>
        <taxon>Desulfuromonadia</taxon>
        <taxon>Desulfuromonadales</taxon>
        <taxon>Desulfuromonadaceae</taxon>
        <taxon>Desulfuromonas</taxon>
    </lineage>
</organism>
<keyword evidence="2" id="KW-1185">Reference proteome</keyword>
<proteinExistence type="predicted"/>
<reference evidence="1" key="2">
    <citation type="submission" date="2006-05" db="EMBL/GenBank/DDBJ databases">
        <title>Sequencing of the draft genome and assembly of Desulfuromonas acetoxidans DSM 684.</title>
        <authorList>
            <consortium name="US DOE Joint Genome Institute (JGI-PGF)"/>
            <person name="Copeland A."/>
            <person name="Lucas S."/>
            <person name="Lapidus A."/>
            <person name="Barry K."/>
            <person name="Detter J.C."/>
            <person name="Glavina del Rio T."/>
            <person name="Hammon N."/>
            <person name="Israni S."/>
            <person name="Dalin E."/>
            <person name="Tice H."/>
            <person name="Bruce D."/>
            <person name="Pitluck S."/>
            <person name="Richardson P."/>
        </authorList>
    </citation>
    <scope>NUCLEOTIDE SEQUENCE [LARGE SCALE GENOMIC DNA]</scope>
    <source>
        <strain evidence="1">DSM 684</strain>
    </source>
</reference>
<dbReference type="Proteomes" id="UP000005695">
    <property type="component" value="Unassembled WGS sequence"/>
</dbReference>
<dbReference type="EMBL" id="AAEW02000003">
    <property type="protein sequence ID" value="EAT16697.1"/>
    <property type="molecule type" value="Genomic_DNA"/>
</dbReference>
<evidence type="ECO:0000313" key="1">
    <source>
        <dbReference type="EMBL" id="EAT16697.1"/>
    </source>
</evidence>
<dbReference type="InterPro" id="IPR038444">
    <property type="entry name" value="DUF465_sf"/>
</dbReference>
<evidence type="ECO:0008006" key="3">
    <source>
        <dbReference type="Google" id="ProtNLM"/>
    </source>
</evidence>
<sequence length="72" mass="8588">MNLDQEVIGELFAGDPRFRKLYEEHQIFEKQLQQLDNMTFLSDDQEMERKKIQKMKLAGKDEMEQIIKASNP</sequence>
<accession>Q1K334</accession>
<dbReference type="AlphaFoldDB" id="Q1K334"/>
<dbReference type="InterPro" id="IPR007420">
    <property type="entry name" value="DUF465"/>
</dbReference>
<dbReference type="RefSeq" id="WP_005998092.1">
    <property type="nucleotide sequence ID" value="NZ_AAEW02000003.1"/>
</dbReference>
<dbReference type="Pfam" id="PF04325">
    <property type="entry name" value="DUF465"/>
    <property type="match status" value="1"/>
</dbReference>
<evidence type="ECO:0000313" key="2">
    <source>
        <dbReference type="Proteomes" id="UP000005695"/>
    </source>
</evidence>
<comment type="caution">
    <text evidence="1">The sequence shown here is derived from an EMBL/GenBank/DDBJ whole genome shotgun (WGS) entry which is preliminary data.</text>
</comment>
<dbReference type="OrthoDB" id="5524440at2"/>
<name>Q1K334_DESA6</name>
<reference evidence="1" key="1">
    <citation type="submission" date="2006-05" db="EMBL/GenBank/DDBJ databases">
        <title>Annotation of the draft genome assembly of Desulfuromonas acetoxidans DSM 684.</title>
        <authorList>
            <consortium name="US DOE Joint Genome Institute (JGI-ORNL)"/>
            <person name="Larimer F."/>
            <person name="Land M."/>
            <person name="Hauser L."/>
        </authorList>
    </citation>
    <scope>NUCLEOTIDE SEQUENCE [LARGE SCALE GENOMIC DNA]</scope>
    <source>
        <strain evidence="1">DSM 684</strain>
    </source>
</reference>